<gene>
    <name evidence="1" type="ORF">CTOB1V02_LOCUS7945</name>
</gene>
<dbReference type="Gene3D" id="1.20.900.10">
    <property type="entry name" value="Dbl homology (DH) domain"/>
    <property type="match status" value="1"/>
</dbReference>
<dbReference type="SUPFAM" id="SSF50044">
    <property type="entry name" value="SH3-domain"/>
    <property type="match status" value="1"/>
</dbReference>
<accession>A0A7R8WE95</accession>
<organism evidence="1">
    <name type="scientific">Cyprideis torosa</name>
    <dbReference type="NCBI Taxonomy" id="163714"/>
    <lineage>
        <taxon>Eukaryota</taxon>
        <taxon>Metazoa</taxon>
        <taxon>Ecdysozoa</taxon>
        <taxon>Arthropoda</taxon>
        <taxon>Crustacea</taxon>
        <taxon>Oligostraca</taxon>
        <taxon>Ostracoda</taxon>
        <taxon>Podocopa</taxon>
        <taxon>Podocopida</taxon>
        <taxon>Cytherocopina</taxon>
        <taxon>Cytheroidea</taxon>
        <taxon>Cytherideidae</taxon>
        <taxon>Cyprideis</taxon>
    </lineage>
</organism>
<dbReference type="EMBL" id="OB662453">
    <property type="protein sequence ID" value="CAD7230082.1"/>
    <property type="molecule type" value="Genomic_DNA"/>
</dbReference>
<dbReference type="Pfam" id="PF00621">
    <property type="entry name" value="RhoGEF"/>
    <property type="match status" value="1"/>
</dbReference>
<dbReference type="InterPro" id="IPR036028">
    <property type="entry name" value="SH3-like_dom_sf"/>
</dbReference>
<reference evidence="1" key="1">
    <citation type="submission" date="2020-11" db="EMBL/GenBank/DDBJ databases">
        <authorList>
            <person name="Tran Van P."/>
        </authorList>
    </citation>
    <scope>NUCLEOTIDE SEQUENCE</scope>
</reference>
<name>A0A7R8WE95_9CRUS</name>
<dbReference type="PROSITE" id="PS50010">
    <property type="entry name" value="DH_2"/>
    <property type="match status" value="1"/>
</dbReference>
<sequence length="787" mass="89167">MPENKWAKVAYHRQRNMAEEGEECWGLYIKRFLEELGMRDYWVKNVVDDLPEFKRKIHQKVMDQAAAELRAEAMELWDIRDPSSPIFAMFFPPLPGNEPYMRSPVLTSTRDPRDEGCNPRSFLLGRRLFATGLHGFLVEYDFSNPLQAKFRSQHLTGGGAWCLDVVEVGRTGLLAMGTEKGCVSMGNACFIARWGTTRRFKHRDSNSTGAMPPRSFPKVQRAPDPKDRVSLQHQAIKRMAAHMNTLQRASSGADEHSRNIRTLFEIARTSDCLTPKWSVLLEVTSEVALGGQGPRPNAAINEAAFVFMISEAQFVNALDLCYATYIKCPELCSPSDGPGVLSREESDALFGSFLEVRKSAINFLLKLDQLWQQSVYIDICRLCDIIKGANRLALSRYTERYPYIRMLLDYFSQNRQGFNQVVNDLDLTLQTLRGLECYGLNQLLKEPVLRMTQYLALVFKITDALKQSKLQNTKQYEAAMQALEAVSETRLPTRQNFLIQQAEMADLFKVIRGLSFGSLPPLHLISGARGLVKRTRVRELWLANNETATEDDSTLFTKRQSKINKNHGQHLTHKLLSSESVDLILFTDVLLVVKFARSTSSFVVVNYSQRNTILLLKLPDPFYIESAAGDCFLNRMTLLVLLENALGGNSDLVIQFNSNQEIAEWEKLLDPTPQETTEGDTIFAAWDPPDSIANFRFTPTAASGEIELDVGDCLKIWKINQQGMCYGENISTMEVGYFPKCYVHFDCDSPHARAKQLRQAYKSVFKHRPGIPSLSLALRQESVVQDE</sequence>
<dbReference type="InterPro" id="IPR047271">
    <property type="entry name" value="Ephexin-like"/>
</dbReference>
<dbReference type="Gene3D" id="2.30.30.40">
    <property type="entry name" value="SH3 Domains"/>
    <property type="match status" value="1"/>
</dbReference>
<dbReference type="AlphaFoldDB" id="A0A7R8WE95"/>
<dbReference type="PANTHER" id="PTHR12845">
    <property type="entry name" value="GUANINE NUCLEOTIDE EXCHANGE FACTOR"/>
    <property type="match status" value="1"/>
</dbReference>
<dbReference type="OrthoDB" id="8883818at2759"/>
<dbReference type="InterPro" id="IPR035899">
    <property type="entry name" value="DBL_dom_sf"/>
</dbReference>
<evidence type="ECO:0000313" key="1">
    <source>
        <dbReference type="EMBL" id="CAD7230082.1"/>
    </source>
</evidence>
<dbReference type="SUPFAM" id="SSF48065">
    <property type="entry name" value="DBL homology domain (DH-domain)"/>
    <property type="match status" value="1"/>
</dbReference>
<dbReference type="PANTHER" id="PTHR12845:SF5">
    <property type="entry name" value="EPHEXIN, ISOFORM D"/>
    <property type="match status" value="1"/>
</dbReference>
<dbReference type="GO" id="GO:0005085">
    <property type="term" value="F:guanyl-nucleotide exchange factor activity"/>
    <property type="evidence" value="ECO:0007669"/>
    <property type="project" value="InterPro"/>
</dbReference>
<proteinExistence type="predicted"/>
<dbReference type="InterPro" id="IPR000219">
    <property type="entry name" value="DH_dom"/>
</dbReference>
<protein>
    <submittedName>
        <fullName evidence="1">Uncharacterized protein</fullName>
    </submittedName>
</protein>